<dbReference type="Pfam" id="PF00648">
    <property type="entry name" value="Peptidase_C2"/>
    <property type="match status" value="1"/>
</dbReference>
<evidence type="ECO:0000259" key="8">
    <source>
        <dbReference type="PROSITE" id="PS50203"/>
    </source>
</evidence>
<dbReference type="EMBL" id="JABSTR010000005">
    <property type="protein sequence ID" value="KAH9372241.1"/>
    <property type="molecule type" value="Genomic_DNA"/>
</dbReference>
<keyword evidence="10" id="KW-1185">Reference proteome</keyword>
<evidence type="ECO:0000313" key="9">
    <source>
        <dbReference type="EMBL" id="KAH9372241.1"/>
    </source>
</evidence>
<keyword evidence="4" id="KW-0788">Thiol protease</keyword>
<name>A0A9J6GBW7_HAELO</name>
<dbReference type="PANTHER" id="PTHR10183:SF379">
    <property type="entry name" value="CALPAIN-5"/>
    <property type="match status" value="1"/>
</dbReference>
<dbReference type="PANTHER" id="PTHR10183">
    <property type="entry name" value="CALPAIN"/>
    <property type="match status" value="1"/>
</dbReference>
<dbReference type="AlphaFoldDB" id="A0A9J6GBW7"/>
<dbReference type="InterPro" id="IPR022684">
    <property type="entry name" value="Calpain_cysteine_protease"/>
</dbReference>
<evidence type="ECO:0000256" key="1">
    <source>
        <dbReference type="ARBA" id="ARBA00007623"/>
    </source>
</evidence>
<dbReference type="OrthoDB" id="424753at2759"/>
<evidence type="ECO:0000256" key="4">
    <source>
        <dbReference type="ARBA" id="ARBA00022807"/>
    </source>
</evidence>
<feature type="active site" evidence="5">
    <location>
        <position position="13"/>
    </location>
</feature>
<evidence type="ECO:0000256" key="3">
    <source>
        <dbReference type="ARBA" id="ARBA00022801"/>
    </source>
</evidence>
<feature type="region of interest" description="Disordered" evidence="7">
    <location>
        <begin position="58"/>
        <end position="88"/>
    </location>
</feature>
<comment type="caution">
    <text evidence="6">Lacks conserved residue(s) required for the propagation of feature annotation.</text>
</comment>
<dbReference type="Proteomes" id="UP000821853">
    <property type="component" value="Chromosome 3"/>
</dbReference>
<keyword evidence="3" id="KW-0378">Hydrolase</keyword>
<dbReference type="InterPro" id="IPR001300">
    <property type="entry name" value="Peptidase_C2_calpain_cat"/>
</dbReference>
<evidence type="ECO:0000256" key="6">
    <source>
        <dbReference type="PROSITE-ProRule" id="PRU00239"/>
    </source>
</evidence>
<dbReference type="SUPFAM" id="SSF54001">
    <property type="entry name" value="Cysteine proteinases"/>
    <property type="match status" value="1"/>
</dbReference>
<comment type="similarity">
    <text evidence="1">Belongs to the peptidase C2 family.</text>
</comment>
<comment type="caution">
    <text evidence="9">The sequence shown here is derived from an EMBL/GenBank/DDBJ whole genome shotgun (WGS) entry which is preliminary data.</text>
</comment>
<accession>A0A9J6GBW7</accession>
<reference evidence="9 10" key="1">
    <citation type="journal article" date="2020" name="Cell">
        <title>Large-Scale Comparative Analyses of Tick Genomes Elucidate Their Genetic Diversity and Vector Capacities.</title>
        <authorList>
            <consortium name="Tick Genome and Microbiome Consortium (TIGMIC)"/>
            <person name="Jia N."/>
            <person name="Wang J."/>
            <person name="Shi W."/>
            <person name="Du L."/>
            <person name="Sun Y."/>
            <person name="Zhan W."/>
            <person name="Jiang J.F."/>
            <person name="Wang Q."/>
            <person name="Zhang B."/>
            <person name="Ji P."/>
            <person name="Bell-Sakyi L."/>
            <person name="Cui X.M."/>
            <person name="Yuan T.T."/>
            <person name="Jiang B.G."/>
            <person name="Yang W.F."/>
            <person name="Lam T.T."/>
            <person name="Chang Q.C."/>
            <person name="Ding S.J."/>
            <person name="Wang X.J."/>
            <person name="Zhu J.G."/>
            <person name="Ruan X.D."/>
            <person name="Zhao L."/>
            <person name="Wei J.T."/>
            <person name="Ye R.Z."/>
            <person name="Que T.C."/>
            <person name="Du C.H."/>
            <person name="Zhou Y.H."/>
            <person name="Cheng J.X."/>
            <person name="Dai P.F."/>
            <person name="Guo W.B."/>
            <person name="Han X.H."/>
            <person name="Huang E.J."/>
            <person name="Li L.F."/>
            <person name="Wei W."/>
            <person name="Gao Y.C."/>
            <person name="Liu J.Z."/>
            <person name="Shao H.Z."/>
            <person name="Wang X."/>
            <person name="Wang C.C."/>
            <person name="Yang T.C."/>
            <person name="Huo Q.B."/>
            <person name="Li W."/>
            <person name="Chen H.Y."/>
            <person name="Chen S.E."/>
            <person name="Zhou L.G."/>
            <person name="Ni X.B."/>
            <person name="Tian J.H."/>
            <person name="Sheng Y."/>
            <person name="Liu T."/>
            <person name="Pan Y.S."/>
            <person name="Xia L.Y."/>
            <person name="Li J."/>
            <person name="Zhao F."/>
            <person name="Cao W.C."/>
        </authorList>
    </citation>
    <scope>NUCLEOTIDE SEQUENCE [LARGE SCALE GENOMIC DNA]</scope>
    <source>
        <strain evidence="9">HaeL-2018</strain>
    </source>
</reference>
<feature type="domain" description="Calpain catalytic" evidence="8">
    <location>
        <begin position="1"/>
        <end position="88"/>
    </location>
</feature>
<dbReference type="GO" id="GO:0004198">
    <property type="term" value="F:calcium-dependent cysteine-type endopeptidase activity"/>
    <property type="evidence" value="ECO:0007669"/>
    <property type="project" value="InterPro"/>
</dbReference>
<sequence>MGVATEQGLVRGHAYQVCGVRTVALGGSPWEGAFGEGTLLHLVRLRNPWRRAWTGTLGRGSAEWSRLSEQDRSKMNVAPPPDDDSEFW</sequence>
<dbReference type="GO" id="GO:0005737">
    <property type="term" value="C:cytoplasm"/>
    <property type="evidence" value="ECO:0007669"/>
    <property type="project" value="TreeGrafter"/>
</dbReference>
<dbReference type="Gene3D" id="3.90.70.10">
    <property type="entry name" value="Cysteine proteinases"/>
    <property type="match status" value="1"/>
</dbReference>
<dbReference type="InterPro" id="IPR038765">
    <property type="entry name" value="Papain-like_cys_pep_sf"/>
</dbReference>
<gene>
    <name evidence="9" type="ORF">HPB48_003448</name>
</gene>
<evidence type="ECO:0000256" key="7">
    <source>
        <dbReference type="SAM" id="MobiDB-lite"/>
    </source>
</evidence>
<dbReference type="GO" id="GO:0006508">
    <property type="term" value="P:proteolysis"/>
    <property type="evidence" value="ECO:0007669"/>
    <property type="project" value="UniProtKB-KW"/>
</dbReference>
<dbReference type="VEuPathDB" id="VectorBase:HLOH_052377"/>
<evidence type="ECO:0000256" key="2">
    <source>
        <dbReference type="ARBA" id="ARBA00022670"/>
    </source>
</evidence>
<feature type="active site" evidence="5">
    <location>
        <position position="47"/>
    </location>
</feature>
<evidence type="ECO:0000256" key="5">
    <source>
        <dbReference type="PIRSR" id="PIRSR622684-1"/>
    </source>
</evidence>
<evidence type="ECO:0000313" key="10">
    <source>
        <dbReference type="Proteomes" id="UP000821853"/>
    </source>
</evidence>
<keyword evidence="2" id="KW-0645">Protease</keyword>
<organism evidence="9 10">
    <name type="scientific">Haemaphysalis longicornis</name>
    <name type="common">Bush tick</name>
    <dbReference type="NCBI Taxonomy" id="44386"/>
    <lineage>
        <taxon>Eukaryota</taxon>
        <taxon>Metazoa</taxon>
        <taxon>Ecdysozoa</taxon>
        <taxon>Arthropoda</taxon>
        <taxon>Chelicerata</taxon>
        <taxon>Arachnida</taxon>
        <taxon>Acari</taxon>
        <taxon>Parasitiformes</taxon>
        <taxon>Ixodida</taxon>
        <taxon>Ixodoidea</taxon>
        <taxon>Ixodidae</taxon>
        <taxon>Haemaphysalinae</taxon>
        <taxon>Haemaphysalis</taxon>
    </lineage>
</organism>
<protein>
    <recommendedName>
        <fullName evidence="8">Calpain catalytic domain-containing protein</fullName>
    </recommendedName>
</protein>
<proteinExistence type="inferred from homology"/>
<dbReference type="PROSITE" id="PS50203">
    <property type="entry name" value="CALPAIN_CAT"/>
    <property type="match status" value="1"/>
</dbReference>